<dbReference type="EMBL" id="MIPY01000035">
    <property type="protein sequence ID" value="OES26171.1"/>
    <property type="molecule type" value="Genomic_DNA"/>
</dbReference>
<dbReference type="AlphaFoldDB" id="A0AB36FM03"/>
<gene>
    <name evidence="1" type="ORF">BFV95_3970</name>
</gene>
<name>A0AB36FM03_ALTMA</name>
<evidence type="ECO:0000313" key="1">
    <source>
        <dbReference type="EMBL" id="OES26171.1"/>
    </source>
</evidence>
<comment type="caution">
    <text evidence="1">The sequence shown here is derived from an EMBL/GenBank/DDBJ whole genome shotgun (WGS) entry which is preliminary data.</text>
</comment>
<proteinExistence type="predicted"/>
<keyword evidence="2" id="KW-1185">Reference proteome</keyword>
<organism evidence="1 2">
    <name type="scientific">Alteromonas macleodii</name>
    <name type="common">Pseudoalteromonas macleodii</name>
    <dbReference type="NCBI Taxonomy" id="28108"/>
    <lineage>
        <taxon>Bacteria</taxon>
        <taxon>Pseudomonadati</taxon>
        <taxon>Pseudomonadota</taxon>
        <taxon>Gammaproteobacteria</taxon>
        <taxon>Alteromonadales</taxon>
        <taxon>Alteromonadaceae</taxon>
        <taxon>Alteromonas/Salinimonas group</taxon>
        <taxon>Alteromonas</taxon>
    </lineage>
</organism>
<sequence>MVSITLWPTDVASNAQKRTLKTIVDADGESTQVALLVGDKETTQFYHK</sequence>
<accession>A0AB36FM03</accession>
<dbReference type="Proteomes" id="UP000095392">
    <property type="component" value="Unassembled WGS sequence"/>
</dbReference>
<evidence type="ECO:0000313" key="2">
    <source>
        <dbReference type="Proteomes" id="UP000095392"/>
    </source>
</evidence>
<protein>
    <submittedName>
        <fullName evidence="1">Uncharacterized protein</fullName>
    </submittedName>
</protein>
<reference evidence="1 2" key="1">
    <citation type="submission" date="2016-09" db="EMBL/GenBank/DDBJ databases">
        <title>Draft Genome Sequence of four Alteromonas macleodii strains isolated from copper coupons and grown long-term at elevated copper levels.</title>
        <authorList>
            <person name="Cusick K."/>
            <person name="Dale J."/>
            <person name="Little B."/>
            <person name="Biffinger J."/>
        </authorList>
    </citation>
    <scope>NUCLEOTIDE SEQUENCE [LARGE SCALE GENOMIC DNA]</scope>
    <source>
        <strain evidence="1 2">KCP01</strain>
    </source>
</reference>